<proteinExistence type="predicted"/>
<sequence length="68" mass="8128">MFLYIFHTVFHSDCANVNTYQQCTRIPFCLHLQPTLVTSCLFDNSHYNKCDVILHYSFDLNFLEYQTI</sequence>
<reference evidence="1" key="2">
    <citation type="submission" date="2025-08" db="UniProtKB">
        <authorList>
            <consortium name="Ensembl"/>
        </authorList>
    </citation>
    <scope>IDENTIFICATION</scope>
</reference>
<accession>A0A8C2NC49</accession>
<reference evidence="1" key="1">
    <citation type="submission" date="2019-03" db="EMBL/GenBank/DDBJ databases">
        <title>Genome sequencing and reference-guided assembly of Black Bengal Goat (Capra hircus).</title>
        <authorList>
            <person name="Siddiki A.Z."/>
            <person name="Baten A."/>
            <person name="Billah M."/>
            <person name="Alam M.A.U."/>
            <person name="Shawrob K.S.M."/>
            <person name="Saha S."/>
            <person name="Chowdhury M."/>
            <person name="Rahman A.H."/>
            <person name="Stear M."/>
            <person name="Miah G."/>
            <person name="Das G.B."/>
            <person name="Hossain M.M."/>
            <person name="Kumkum M."/>
            <person name="Islam M.S."/>
            <person name="Mollah A.M."/>
            <person name="Ahsan A."/>
            <person name="Tusar F."/>
            <person name="Khan M.K.I."/>
        </authorList>
    </citation>
    <scope>NUCLEOTIDE SEQUENCE [LARGE SCALE GENOMIC DNA]</scope>
</reference>
<organism evidence="1">
    <name type="scientific">Capra hircus</name>
    <name type="common">Goat</name>
    <dbReference type="NCBI Taxonomy" id="9925"/>
    <lineage>
        <taxon>Eukaryota</taxon>
        <taxon>Metazoa</taxon>
        <taxon>Chordata</taxon>
        <taxon>Craniata</taxon>
        <taxon>Vertebrata</taxon>
        <taxon>Euteleostomi</taxon>
        <taxon>Mammalia</taxon>
        <taxon>Eutheria</taxon>
        <taxon>Laurasiatheria</taxon>
        <taxon>Artiodactyla</taxon>
        <taxon>Ruminantia</taxon>
        <taxon>Pecora</taxon>
        <taxon>Bovidae</taxon>
        <taxon>Caprinae</taxon>
        <taxon>Capra</taxon>
    </lineage>
</organism>
<evidence type="ECO:0000313" key="1">
    <source>
        <dbReference type="Ensembl" id="ENSCHIP00010003143.1"/>
    </source>
</evidence>
<dbReference type="Ensembl" id="ENSCHIT00010004309.1">
    <property type="protein sequence ID" value="ENSCHIP00010003143.1"/>
    <property type="gene ID" value="ENSCHIG00010002234.1"/>
</dbReference>
<protein>
    <submittedName>
        <fullName evidence="1">Uncharacterized protein</fullName>
    </submittedName>
</protein>
<name>A0A8C2NC49_CAPHI</name>
<dbReference type="AlphaFoldDB" id="A0A8C2NC49"/>